<evidence type="ECO:0000313" key="2">
    <source>
        <dbReference type="EMBL" id="GAM16542.1"/>
    </source>
</evidence>
<gene>
    <name evidence="2" type="ORF">SAMD00020551_4755</name>
</gene>
<evidence type="ECO:0000256" key="1">
    <source>
        <dbReference type="ARBA" id="ARBA00023186"/>
    </source>
</evidence>
<reference evidence="2 3" key="1">
    <citation type="submission" date="2013-06" db="EMBL/GenBank/DDBJ databases">
        <title>Whole genome shotgun sequence of Bacillus selenatarsenatis SF-1.</title>
        <authorList>
            <person name="Kuroda M."/>
            <person name="Sei K."/>
            <person name="Yamashita M."/>
            <person name="Ike M."/>
        </authorList>
    </citation>
    <scope>NUCLEOTIDE SEQUENCE [LARGE SCALE GENOMIC DNA]</scope>
    <source>
        <strain evidence="2 3">SF-1</strain>
    </source>
</reference>
<organism evidence="2 3">
    <name type="scientific">Mesobacillus selenatarsenatis (strain DSM 18680 / JCM 14380 / FERM P-15431 / SF-1)</name>
    <dbReference type="NCBI Taxonomy" id="1321606"/>
    <lineage>
        <taxon>Bacteria</taxon>
        <taxon>Bacillati</taxon>
        <taxon>Bacillota</taxon>
        <taxon>Bacilli</taxon>
        <taxon>Bacillales</taxon>
        <taxon>Bacillaceae</taxon>
        <taxon>Mesobacillus</taxon>
    </lineage>
</organism>
<keyword evidence="3" id="KW-1185">Reference proteome</keyword>
<dbReference type="InterPro" id="IPR020945">
    <property type="entry name" value="DMSO/NO3_reduct_chaperone"/>
</dbReference>
<dbReference type="EMBL" id="BASE01000131">
    <property type="protein sequence ID" value="GAM16542.1"/>
    <property type="molecule type" value="Genomic_DNA"/>
</dbReference>
<keyword evidence="1" id="KW-0143">Chaperone</keyword>
<dbReference type="Pfam" id="PF02613">
    <property type="entry name" value="Nitrate_red_del"/>
    <property type="match status" value="1"/>
</dbReference>
<dbReference type="STRING" id="1321606.SAMD00020551_4755"/>
<dbReference type="OrthoDB" id="1808217at2"/>
<proteinExistence type="predicted"/>
<dbReference type="Gene3D" id="1.10.3480.10">
    <property type="entry name" value="TorD-like"/>
    <property type="match status" value="1"/>
</dbReference>
<evidence type="ECO:0000313" key="3">
    <source>
        <dbReference type="Proteomes" id="UP000031014"/>
    </source>
</evidence>
<dbReference type="SUPFAM" id="SSF89155">
    <property type="entry name" value="TorD-like"/>
    <property type="match status" value="1"/>
</dbReference>
<dbReference type="InterPro" id="IPR050289">
    <property type="entry name" value="TorD/DmsD_chaperones"/>
</dbReference>
<protein>
    <submittedName>
        <fullName evidence="2">Uncharacterized protein</fullName>
    </submittedName>
</protein>
<dbReference type="InterPro" id="IPR036411">
    <property type="entry name" value="TorD-like_sf"/>
</dbReference>
<dbReference type="AlphaFoldDB" id="A0A0A8XBY9"/>
<sequence>MFTMTEEKRQLSNALMLLAEFYKPPTNELYQALRNGTALEELTPFVKMEETYEDAFSSYENMKQSYIHCFLGPSEPFAPPIESLYKQWTDDPTAAVSFARQTGFFYGDPALHVQYLFRQFKLEFPEEYRTMPDHLTLLLEFLSFLLEHGTTDQIHSFISDHFDWLDDFVKELKKADKSLFYVSITQIVNQLVHSPSLGYRSEQLGEERSE</sequence>
<dbReference type="PANTHER" id="PTHR34227">
    <property type="entry name" value="CHAPERONE PROTEIN YCDY"/>
    <property type="match status" value="1"/>
</dbReference>
<dbReference type="PANTHER" id="PTHR34227:SF1">
    <property type="entry name" value="DIMETHYL SULFOXIDE REDUCTASE CHAPERONE-RELATED"/>
    <property type="match status" value="1"/>
</dbReference>
<name>A0A0A8XBY9_MESS1</name>
<accession>A0A0A8XBY9</accession>
<dbReference type="Proteomes" id="UP000031014">
    <property type="component" value="Unassembled WGS sequence"/>
</dbReference>
<comment type="caution">
    <text evidence="2">The sequence shown here is derived from an EMBL/GenBank/DDBJ whole genome shotgun (WGS) entry which is preliminary data.</text>
</comment>